<dbReference type="PROSITE" id="PS00086">
    <property type="entry name" value="CYTOCHROME_P450"/>
    <property type="match status" value="1"/>
</dbReference>
<dbReference type="Proteomes" id="UP000184356">
    <property type="component" value="Unassembled WGS sequence"/>
</dbReference>
<evidence type="ECO:0000313" key="8">
    <source>
        <dbReference type="Proteomes" id="UP000184356"/>
    </source>
</evidence>
<dbReference type="VEuPathDB" id="FungiDB:ASPSYDRAFT_94818"/>
<dbReference type="GO" id="GO:0005506">
    <property type="term" value="F:iron ion binding"/>
    <property type="evidence" value="ECO:0007669"/>
    <property type="project" value="InterPro"/>
</dbReference>
<sequence>MAFITIAILAAAAAALVYHLLTVTFATRRPPKGLRDVPLAGNASQTGAHPQRQLQKWAIEHGELFKVRLGREQWIFVNSPAAVKEIFDKHSQHSSSRAPSPVVSDILSGGMRFLLMPYSPHWRKLRAIVHKLLTPKSSNSFMPSQEFEAKQLLWDILTDNENQENFYMHIRRYTASVVMTSTYGRRVPAWDCEDIREIYGLMQEFSEAAEPGKHIAETFPVLAKIPAWMQWWRKAALQSFNRQAAIWMKYWTRLKAQMDSNQAPECFVKQFIETDYEKNNISELQASFVAGTMIEAGSETTSSALNSCVKYFAAYPEAQAKAYAEVRRVIGESRLPSFEDEPNLPYIRACVKEVLRIRPVTNIGSPHYTTADIVYKDYFIPANTVVSINQYALHFDPNRHENPDDFIPDRYLNHTLKAGAYAAHPDPYARDHFDFGAGRRICPGLHLAENSLFITIACILWAFEILPPVENGKVGTVDVSDAAYEDGVNTLPRPSKLRFVPRSPVVQSTLTEEWTKAKEQGYMLGNVKVNAEGVVVPDT</sequence>
<organism evidence="7 8">
    <name type="scientific">Aspergillus sydowii CBS 593.65</name>
    <dbReference type="NCBI Taxonomy" id="1036612"/>
    <lineage>
        <taxon>Eukaryota</taxon>
        <taxon>Fungi</taxon>
        <taxon>Dikarya</taxon>
        <taxon>Ascomycota</taxon>
        <taxon>Pezizomycotina</taxon>
        <taxon>Eurotiomycetes</taxon>
        <taxon>Eurotiomycetidae</taxon>
        <taxon>Eurotiales</taxon>
        <taxon>Aspergillaceae</taxon>
        <taxon>Aspergillus</taxon>
        <taxon>Aspergillus subgen. Nidulantes</taxon>
    </lineage>
</organism>
<dbReference type="Gene3D" id="1.10.630.10">
    <property type="entry name" value="Cytochrome P450"/>
    <property type="match status" value="1"/>
</dbReference>
<dbReference type="GO" id="GO:0020037">
    <property type="term" value="F:heme binding"/>
    <property type="evidence" value="ECO:0007669"/>
    <property type="project" value="InterPro"/>
</dbReference>
<dbReference type="GO" id="GO:0004497">
    <property type="term" value="F:monooxygenase activity"/>
    <property type="evidence" value="ECO:0007669"/>
    <property type="project" value="UniProtKB-KW"/>
</dbReference>
<dbReference type="EMBL" id="KV878597">
    <property type="protein sequence ID" value="OJJ53617.1"/>
    <property type="molecule type" value="Genomic_DNA"/>
</dbReference>
<reference evidence="8" key="1">
    <citation type="journal article" date="2017" name="Genome Biol.">
        <title>Comparative genomics reveals high biological diversity and specific adaptations in the industrially and medically important fungal genus Aspergillus.</title>
        <authorList>
            <person name="de Vries R.P."/>
            <person name="Riley R."/>
            <person name="Wiebenga A."/>
            <person name="Aguilar-Osorio G."/>
            <person name="Amillis S."/>
            <person name="Uchima C.A."/>
            <person name="Anderluh G."/>
            <person name="Asadollahi M."/>
            <person name="Askin M."/>
            <person name="Barry K."/>
            <person name="Battaglia E."/>
            <person name="Bayram O."/>
            <person name="Benocci T."/>
            <person name="Braus-Stromeyer S.A."/>
            <person name="Caldana C."/>
            <person name="Canovas D."/>
            <person name="Cerqueira G.C."/>
            <person name="Chen F."/>
            <person name="Chen W."/>
            <person name="Choi C."/>
            <person name="Clum A."/>
            <person name="Dos Santos R.A."/>
            <person name="Damasio A.R."/>
            <person name="Diallinas G."/>
            <person name="Emri T."/>
            <person name="Fekete E."/>
            <person name="Flipphi M."/>
            <person name="Freyberg S."/>
            <person name="Gallo A."/>
            <person name="Gournas C."/>
            <person name="Habgood R."/>
            <person name="Hainaut M."/>
            <person name="Harispe M.L."/>
            <person name="Henrissat B."/>
            <person name="Hilden K.S."/>
            <person name="Hope R."/>
            <person name="Hossain A."/>
            <person name="Karabika E."/>
            <person name="Karaffa L."/>
            <person name="Karanyi Z."/>
            <person name="Krasevec N."/>
            <person name="Kuo A."/>
            <person name="Kusch H."/>
            <person name="LaButti K."/>
            <person name="Lagendijk E.L."/>
            <person name="Lapidus A."/>
            <person name="Levasseur A."/>
            <person name="Lindquist E."/>
            <person name="Lipzen A."/>
            <person name="Logrieco A.F."/>
            <person name="MacCabe A."/>
            <person name="Maekelae M.R."/>
            <person name="Malavazi I."/>
            <person name="Melin P."/>
            <person name="Meyer V."/>
            <person name="Mielnichuk N."/>
            <person name="Miskei M."/>
            <person name="Molnar A.P."/>
            <person name="Mule G."/>
            <person name="Ngan C.Y."/>
            <person name="Orejas M."/>
            <person name="Orosz E."/>
            <person name="Ouedraogo J.P."/>
            <person name="Overkamp K.M."/>
            <person name="Park H.-S."/>
            <person name="Perrone G."/>
            <person name="Piumi F."/>
            <person name="Punt P.J."/>
            <person name="Ram A.F."/>
            <person name="Ramon A."/>
            <person name="Rauscher S."/>
            <person name="Record E."/>
            <person name="Riano-Pachon D.M."/>
            <person name="Robert V."/>
            <person name="Roehrig J."/>
            <person name="Ruller R."/>
            <person name="Salamov A."/>
            <person name="Salih N.S."/>
            <person name="Samson R.A."/>
            <person name="Sandor E."/>
            <person name="Sanguinetti M."/>
            <person name="Schuetze T."/>
            <person name="Sepcic K."/>
            <person name="Shelest E."/>
            <person name="Sherlock G."/>
            <person name="Sophianopoulou V."/>
            <person name="Squina F.M."/>
            <person name="Sun H."/>
            <person name="Susca A."/>
            <person name="Todd R.B."/>
            <person name="Tsang A."/>
            <person name="Unkles S.E."/>
            <person name="van de Wiele N."/>
            <person name="van Rossen-Uffink D."/>
            <person name="Oliveira J.V."/>
            <person name="Vesth T.C."/>
            <person name="Visser J."/>
            <person name="Yu J.-H."/>
            <person name="Zhou M."/>
            <person name="Andersen M.R."/>
            <person name="Archer D.B."/>
            <person name="Baker S.E."/>
            <person name="Benoit I."/>
            <person name="Brakhage A.A."/>
            <person name="Braus G.H."/>
            <person name="Fischer R."/>
            <person name="Frisvad J.C."/>
            <person name="Goldman G.H."/>
            <person name="Houbraken J."/>
            <person name="Oakley B."/>
            <person name="Pocsi I."/>
            <person name="Scazzocchio C."/>
            <person name="Seiboth B."/>
            <person name="vanKuyk P.A."/>
            <person name="Wortman J."/>
            <person name="Dyer P.S."/>
            <person name="Grigoriev I.V."/>
        </authorList>
    </citation>
    <scope>NUCLEOTIDE SEQUENCE [LARGE SCALE GENOMIC DNA]</scope>
    <source>
        <strain evidence="8">CBS 593.65</strain>
    </source>
</reference>
<feature type="binding site" description="axial binding residue" evidence="5">
    <location>
        <position position="442"/>
    </location>
    <ligand>
        <name>heme</name>
        <dbReference type="ChEBI" id="CHEBI:30413"/>
    </ligand>
    <ligandPart>
        <name>Fe</name>
        <dbReference type="ChEBI" id="CHEBI:18248"/>
    </ligandPart>
</feature>
<dbReference type="GO" id="GO:0016705">
    <property type="term" value="F:oxidoreductase activity, acting on paired donors, with incorporation or reduction of molecular oxygen"/>
    <property type="evidence" value="ECO:0007669"/>
    <property type="project" value="InterPro"/>
</dbReference>
<dbReference type="InterPro" id="IPR001128">
    <property type="entry name" value="Cyt_P450"/>
</dbReference>
<keyword evidence="8" id="KW-1185">Reference proteome</keyword>
<proteinExistence type="inferred from homology"/>
<dbReference type="STRING" id="1036612.A0A1L9T2H6"/>
<evidence type="ECO:0000256" key="1">
    <source>
        <dbReference type="ARBA" id="ARBA00010617"/>
    </source>
</evidence>
<dbReference type="InterPro" id="IPR002401">
    <property type="entry name" value="Cyt_P450_E_grp-I"/>
</dbReference>
<keyword evidence="3 6" id="KW-0560">Oxidoreductase</keyword>
<dbReference type="PRINTS" id="PR00463">
    <property type="entry name" value="EP450I"/>
</dbReference>
<accession>A0A1L9T2H6</accession>
<keyword evidence="5 6" id="KW-0349">Heme</keyword>
<protein>
    <recommendedName>
        <fullName evidence="9">O-methylsterigmatocystin oxidoreductase</fullName>
    </recommendedName>
</protein>
<dbReference type="Pfam" id="PF00067">
    <property type="entry name" value="p450"/>
    <property type="match status" value="1"/>
</dbReference>
<comment type="cofactor">
    <cofactor evidence="5">
        <name>heme</name>
        <dbReference type="ChEBI" id="CHEBI:30413"/>
    </cofactor>
</comment>
<evidence type="ECO:0000256" key="2">
    <source>
        <dbReference type="ARBA" id="ARBA00022723"/>
    </source>
</evidence>
<evidence type="ECO:0000256" key="6">
    <source>
        <dbReference type="RuleBase" id="RU000461"/>
    </source>
</evidence>
<dbReference type="PRINTS" id="PR00385">
    <property type="entry name" value="P450"/>
</dbReference>
<keyword evidence="6" id="KW-0503">Monooxygenase</keyword>
<keyword evidence="2 5" id="KW-0479">Metal-binding</keyword>
<dbReference type="RefSeq" id="XP_040697423.1">
    <property type="nucleotide sequence ID" value="XM_040853031.1"/>
</dbReference>
<comment type="similarity">
    <text evidence="1 6">Belongs to the cytochrome P450 family.</text>
</comment>
<dbReference type="InterPro" id="IPR050364">
    <property type="entry name" value="Cytochrome_P450_fung"/>
</dbReference>
<gene>
    <name evidence="7" type="ORF">ASPSYDRAFT_94818</name>
</gene>
<dbReference type="SUPFAM" id="SSF48264">
    <property type="entry name" value="Cytochrome P450"/>
    <property type="match status" value="1"/>
</dbReference>
<evidence type="ECO:0000256" key="3">
    <source>
        <dbReference type="ARBA" id="ARBA00023002"/>
    </source>
</evidence>
<evidence type="ECO:0000256" key="5">
    <source>
        <dbReference type="PIRSR" id="PIRSR602401-1"/>
    </source>
</evidence>
<dbReference type="InterPro" id="IPR017972">
    <property type="entry name" value="Cyt_P450_CS"/>
</dbReference>
<dbReference type="CDD" id="cd11065">
    <property type="entry name" value="CYP64-like"/>
    <property type="match status" value="1"/>
</dbReference>
<dbReference type="PANTHER" id="PTHR46300">
    <property type="entry name" value="P450, PUTATIVE (EUROFUNG)-RELATED-RELATED"/>
    <property type="match status" value="1"/>
</dbReference>
<evidence type="ECO:0000313" key="7">
    <source>
        <dbReference type="EMBL" id="OJJ53617.1"/>
    </source>
</evidence>
<evidence type="ECO:0008006" key="9">
    <source>
        <dbReference type="Google" id="ProtNLM"/>
    </source>
</evidence>
<dbReference type="InterPro" id="IPR036396">
    <property type="entry name" value="Cyt_P450_sf"/>
</dbReference>
<keyword evidence="4 5" id="KW-0408">Iron</keyword>
<name>A0A1L9T2H6_9EURO</name>
<dbReference type="PANTHER" id="PTHR46300:SF11">
    <property type="entry name" value="OXIDOREDUCTASE, PUTATIVE-RELATED"/>
    <property type="match status" value="1"/>
</dbReference>
<dbReference type="OrthoDB" id="1103324at2759"/>
<evidence type="ECO:0000256" key="4">
    <source>
        <dbReference type="ARBA" id="ARBA00023004"/>
    </source>
</evidence>
<dbReference type="GeneID" id="63769104"/>
<dbReference type="AlphaFoldDB" id="A0A1L9T2H6"/>